<name>A0AAV7K2G4_9METZ</name>
<dbReference type="PROSITE" id="PS50088">
    <property type="entry name" value="ANK_REPEAT"/>
    <property type="match status" value="5"/>
</dbReference>
<organism evidence="6 7">
    <name type="scientific">Oopsacas minuta</name>
    <dbReference type="NCBI Taxonomy" id="111878"/>
    <lineage>
        <taxon>Eukaryota</taxon>
        <taxon>Metazoa</taxon>
        <taxon>Porifera</taxon>
        <taxon>Hexactinellida</taxon>
        <taxon>Hexasterophora</taxon>
        <taxon>Lyssacinosida</taxon>
        <taxon>Leucopsacidae</taxon>
        <taxon>Oopsacas</taxon>
    </lineage>
</organism>
<dbReference type="SUPFAM" id="SSF48403">
    <property type="entry name" value="Ankyrin repeat"/>
    <property type="match status" value="1"/>
</dbReference>
<keyword evidence="5" id="KW-1133">Transmembrane helix</keyword>
<feature type="transmembrane region" description="Helical" evidence="5">
    <location>
        <begin position="878"/>
        <end position="900"/>
    </location>
</feature>
<comment type="caution">
    <text evidence="6">The sequence shown here is derived from an EMBL/GenBank/DDBJ whole genome shotgun (WGS) entry which is preliminary data.</text>
</comment>
<dbReference type="InterPro" id="IPR002110">
    <property type="entry name" value="Ankyrin_rpt"/>
</dbReference>
<evidence type="ECO:0000313" key="6">
    <source>
        <dbReference type="EMBL" id="KAI6655245.1"/>
    </source>
</evidence>
<protein>
    <submittedName>
        <fullName evidence="6">WD40 repeat-containing protein</fullName>
    </submittedName>
</protein>
<proteinExistence type="predicted"/>
<dbReference type="EMBL" id="JAKMXF010000210">
    <property type="protein sequence ID" value="KAI6655245.1"/>
    <property type="molecule type" value="Genomic_DNA"/>
</dbReference>
<dbReference type="SMART" id="SM00248">
    <property type="entry name" value="ANK"/>
    <property type="match status" value="10"/>
</dbReference>
<feature type="transmembrane region" description="Helical" evidence="5">
    <location>
        <begin position="960"/>
        <end position="980"/>
    </location>
</feature>
<keyword evidence="1" id="KW-0677">Repeat</keyword>
<feature type="repeat" description="ANK" evidence="3">
    <location>
        <begin position="354"/>
        <end position="386"/>
    </location>
</feature>
<evidence type="ECO:0000256" key="4">
    <source>
        <dbReference type="SAM" id="Coils"/>
    </source>
</evidence>
<keyword evidence="7" id="KW-1185">Reference proteome</keyword>
<evidence type="ECO:0000256" key="1">
    <source>
        <dbReference type="ARBA" id="ARBA00022737"/>
    </source>
</evidence>
<dbReference type="InterPro" id="IPR036770">
    <property type="entry name" value="Ankyrin_rpt-contain_sf"/>
</dbReference>
<evidence type="ECO:0000256" key="2">
    <source>
        <dbReference type="ARBA" id="ARBA00023043"/>
    </source>
</evidence>
<feature type="coiled-coil region" evidence="4">
    <location>
        <begin position="1059"/>
        <end position="1093"/>
    </location>
</feature>
<feature type="repeat" description="ANK" evidence="3">
    <location>
        <begin position="488"/>
        <end position="520"/>
    </location>
</feature>
<evidence type="ECO:0000313" key="7">
    <source>
        <dbReference type="Proteomes" id="UP001165289"/>
    </source>
</evidence>
<accession>A0AAV7K2G4</accession>
<feature type="repeat" description="ANK" evidence="3">
    <location>
        <begin position="521"/>
        <end position="553"/>
    </location>
</feature>
<evidence type="ECO:0000256" key="3">
    <source>
        <dbReference type="PROSITE-ProRule" id="PRU00023"/>
    </source>
</evidence>
<reference evidence="6 7" key="1">
    <citation type="journal article" date="2023" name="BMC Biol.">
        <title>The compact genome of the sponge Oopsacas minuta (Hexactinellida) is lacking key metazoan core genes.</title>
        <authorList>
            <person name="Santini S."/>
            <person name="Schenkelaars Q."/>
            <person name="Jourda C."/>
            <person name="Duchesne M."/>
            <person name="Belahbib H."/>
            <person name="Rocher C."/>
            <person name="Selva M."/>
            <person name="Riesgo A."/>
            <person name="Vervoort M."/>
            <person name="Leys S.P."/>
            <person name="Kodjabachian L."/>
            <person name="Le Bivic A."/>
            <person name="Borchiellini C."/>
            <person name="Claverie J.M."/>
            <person name="Renard E."/>
        </authorList>
    </citation>
    <scope>NUCLEOTIDE SEQUENCE [LARGE SCALE GENOMIC DNA]</scope>
    <source>
        <strain evidence="6">SPO-2</strain>
    </source>
</reference>
<dbReference type="Pfam" id="PF12796">
    <property type="entry name" value="Ank_2"/>
    <property type="match status" value="2"/>
</dbReference>
<dbReference type="Proteomes" id="UP001165289">
    <property type="component" value="Unassembled WGS sequence"/>
</dbReference>
<feature type="transmembrane region" description="Helical" evidence="5">
    <location>
        <begin position="921"/>
        <end position="940"/>
    </location>
</feature>
<keyword evidence="5" id="KW-0472">Membrane</keyword>
<keyword evidence="2 3" id="KW-0040">ANK repeat</keyword>
<dbReference type="PRINTS" id="PR01415">
    <property type="entry name" value="ANKYRIN"/>
</dbReference>
<feature type="repeat" description="ANK" evidence="3">
    <location>
        <begin position="388"/>
        <end position="420"/>
    </location>
</feature>
<feature type="transmembrane region" description="Helical" evidence="5">
    <location>
        <begin position="808"/>
        <end position="827"/>
    </location>
</feature>
<keyword evidence="4" id="KW-0175">Coiled coil</keyword>
<dbReference type="PANTHER" id="PTHR24198">
    <property type="entry name" value="ANKYRIN REPEAT AND PROTEIN KINASE DOMAIN-CONTAINING PROTEIN"/>
    <property type="match status" value="1"/>
</dbReference>
<feature type="repeat" description="ANK" evidence="3">
    <location>
        <begin position="454"/>
        <end position="486"/>
    </location>
</feature>
<dbReference type="Gene3D" id="1.25.40.20">
    <property type="entry name" value="Ankyrin repeat-containing domain"/>
    <property type="match status" value="3"/>
</dbReference>
<evidence type="ECO:0000256" key="5">
    <source>
        <dbReference type="SAM" id="Phobius"/>
    </source>
</evidence>
<dbReference type="PANTHER" id="PTHR24198:SF165">
    <property type="entry name" value="ANKYRIN REPEAT-CONTAINING PROTEIN-RELATED"/>
    <property type="match status" value="1"/>
</dbReference>
<dbReference type="AlphaFoldDB" id="A0AAV7K2G4"/>
<dbReference type="PROSITE" id="PS50297">
    <property type="entry name" value="ANK_REP_REGION"/>
    <property type="match status" value="5"/>
</dbReference>
<keyword evidence="5" id="KW-0812">Transmembrane</keyword>
<sequence length="1124" mass="127612">MANQIELDSIESNYIALPHNNVSKPPDALYIVPSQTQIDDIVLKKDDLLIAGSSYNDNKFVTCSAIFSEETTYGTFQVPTDTITLLKPLSHHSVVMREHILKFLLQTNSTLAVSIAYKTDLLEGCGELSRGDTLSHFIARHASDMVFSHIFNKLHESFPFDLRNGENATILQVAVQDKNKATFDGILNLLKCETGDVRKSDFINNRLDNTDTVLHILACTYSPEFRIDLTGLMLAGAELEIESTLKRTCFHVAAEFNNSGFANAISEALTEAQGSDQARRILQKALEKKDTNDKVAALLAEEEETLKAILKLCNLEKPVFEDGRLIHYAAFTNNVMLCDCLVELGAVIDSFNNKSFTALKISSKKGHLDVTRSLLRAGANPNLVSKNPGFTALNNAAQFGHVECVRVLIEHGANLKSDDMATTPIHSAAYGGHVRVLDYFLKECNTDVNLLNTNGKVPLYQATIQGHTSCVQLLLRHGADVNHTLSDQGETLVHIAVKENRRQILRALLEHKAKPDEAMKNGKTPLMLAVEQDNVEFIPLIMSYGITLIKKDTNGNTVFHLLAKHGSIKSSKYLLRRVSLISGVTQEYQLYKNKNSNNKSPFDIALENRQDKVLEQFIRYMPEQKKKKDHKMFHQLYDKGLYHIIKLIIRELPSQKSGQYHKVNSRFVDSNSDGHIPEDANFSPSKSSFLHKLASCPDFSLILHPLIDSIINAKYQIYRWWVPISVTMRYQVIQHQKITFWHSLYQDSKQNLCPDNLMDVEFLNPKTNIEKFPLRAPRVIQVGILKFKDLLYKLDSKLHLIFSAAMRYFFRTNTLLGIIGFCSLLILISLRILNSRYQWLMAAFVFMSYSLSLFRYAKINPTLGLYMSVLLRLLYTEVPKFICAFILLSLTCSGALHLIVRFEISPIPSSSSCNQTLNFSWFGEYYHPVYSLLAPIFFLVNPGIGEGVFSLYQAQSITFVLFYLIFTFIISIFMISLFIAQITKSYRTIGNFEILQFKLDTIIEIERNSIVSLVFGKWLRKSSSVMKVLIPKQKWEEEVLKDENNIPLYNSNVVTQETNRQVLSSKELVEKKMEELNRTTDGLSNNIESMQDTLTHVEQFQTDIQVQLDSIRVALQHLQQCLVK</sequence>
<feature type="transmembrane region" description="Helical" evidence="5">
    <location>
        <begin position="839"/>
        <end position="858"/>
    </location>
</feature>
<gene>
    <name evidence="6" type="ORF">LOD99_2533</name>
</gene>